<protein>
    <recommendedName>
        <fullName evidence="3">DUF2784 domain-containing protein</fullName>
    </recommendedName>
</protein>
<evidence type="ECO:0000313" key="2">
    <source>
        <dbReference type="EMBL" id="SVC49596.1"/>
    </source>
</evidence>
<dbReference type="Pfam" id="PF10861">
    <property type="entry name" value="DUF2784"/>
    <property type="match status" value="1"/>
</dbReference>
<dbReference type="AlphaFoldDB" id="A0A382MLH2"/>
<evidence type="ECO:0000256" key="1">
    <source>
        <dbReference type="SAM" id="Phobius"/>
    </source>
</evidence>
<keyword evidence="1" id="KW-1133">Transmembrane helix</keyword>
<keyword evidence="1" id="KW-0812">Transmembrane</keyword>
<feature type="transmembrane region" description="Helical" evidence="1">
    <location>
        <begin position="46"/>
        <end position="73"/>
    </location>
</feature>
<organism evidence="2">
    <name type="scientific">marine metagenome</name>
    <dbReference type="NCBI Taxonomy" id="408172"/>
    <lineage>
        <taxon>unclassified sequences</taxon>
        <taxon>metagenomes</taxon>
        <taxon>ecological metagenomes</taxon>
    </lineage>
</organism>
<evidence type="ECO:0008006" key="3">
    <source>
        <dbReference type="Google" id="ProtNLM"/>
    </source>
</evidence>
<dbReference type="InterPro" id="IPR021218">
    <property type="entry name" value="DUF2784"/>
</dbReference>
<dbReference type="EMBL" id="UINC01094392">
    <property type="protein sequence ID" value="SVC49596.1"/>
    <property type="molecule type" value="Genomic_DNA"/>
</dbReference>
<reference evidence="2" key="1">
    <citation type="submission" date="2018-05" db="EMBL/GenBank/DDBJ databases">
        <authorList>
            <person name="Lanie J.A."/>
            <person name="Ng W.-L."/>
            <person name="Kazmierczak K.M."/>
            <person name="Andrzejewski T.M."/>
            <person name="Davidsen T.M."/>
            <person name="Wayne K.J."/>
            <person name="Tettelin H."/>
            <person name="Glass J.I."/>
            <person name="Rusch D."/>
            <person name="Podicherti R."/>
            <person name="Tsui H.-C.T."/>
            <person name="Winkler M.E."/>
        </authorList>
    </citation>
    <scope>NUCLEOTIDE SEQUENCE</scope>
</reference>
<sequence>NYGEVVATVWHSGFESYLKRSGGRYQRSTVDAGFPRLSQTGQTQMLYQLAADIVVLVHVAFVAFVGFGVIAVWRWSQMAWVHVPAVLWGITVEVTGGVCPLTPLEQWLLMQGGQMGYQGAFLTYYLSPLLYPTRLTVDWQLFLASFAAILNMFGYYFVWRFPRRLNDHM</sequence>
<accession>A0A382MLH2</accession>
<keyword evidence="1" id="KW-0472">Membrane</keyword>
<feature type="transmembrane region" description="Helical" evidence="1">
    <location>
        <begin position="139"/>
        <end position="159"/>
    </location>
</feature>
<gene>
    <name evidence="2" type="ORF">METZ01_LOCUS302450</name>
</gene>
<name>A0A382MLH2_9ZZZZ</name>
<feature type="non-terminal residue" evidence="2">
    <location>
        <position position="1"/>
    </location>
</feature>
<proteinExistence type="predicted"/>